<sequence length="969" mass="105350">MVLSHPIVGSVSAISFSAKYDVEYSLAFTNLRPPFASSAGICIIFLPTMGNHALEIRKLIKLFMLTAWYLPSLSCEEKRCWGRVTAGVLSPGACYDISLKDDCVSSGYLPSADNCSDTSQFCCYGPLFYGTPTAAPLNTTIQCGVPFSFQSDALSTLAATSITIRSARQNRLLNRVVTHRAPVRRTAKAEVEFEMEDCSVVRVFQNGTSVAKGSLVNEEWILASIPASSGSTSLVHPADFLVGIRPVLQNMDMLLSEVAEVQVYSKTRPLENRTESSEWMLFRLVSAVELFIMPDVCVACLPEVKKGAPVAGQTNVGRLPQLACLGQDVVIWIRQTVGWVYSAPQAPVTITPAPPTGVPFVVPLCNGKIDVVDTRSVTRGSFASHPYYPTLQTNPGVKHCRINVTASAGKVLRLLLAMNTLVNCKYEHLTIFRAEADNRLRSTSVCNPDLATLPQKGPFCRVNGSVSYYTPTNYAVIEYCREDTSRSVLQTAGFAVMWQVVEPATRPAAVPQIIPVDVRPGEPGNISTSVDRWFLGTYANNLDLTFVLTAPPGYFVRLWMSHSLEKNWNCLADYLVVTERLFVHGRYCGANFTRVTSRSKSISVRFVTDGAIQVGGFTLQYEASICGAGLIGCPLDPTRCLKPTELCDGLTQCPSAADEFPLFCGKLCGAAAIPPTLMDTNRIVGGSYVKPSSWPWQAALLDRKTGLLLCGGSLIQQRYVLTAGHCMIEVTNISEDVKEMRRRIPSDLLVVLGEHNIYSLLDQDKTETRSIQYILVHPSFNLTNPEVPPFDFQADLAILRLSGPVPYRPEISPVCLPKLNESPVPGRTCVATGWGSRRTKPPMIVYETVRAKRAAAFDPTPINSTVSYVLQQVALPVLSQKECAKQLSNSGAFGVLKDDMVCAGGTQGICNGDSGGPLVCQSAPNGPWVLQGVTSWTDGCGTLVLVLDLHFERCILSSGAVYFSSGFIG</sequence>
<dbReference type="Gene3D" id="2.60.120.290">
    <property type="entry name" value="Spermadhesin, CUB domain"/>
    <property type="match status" value="1"/>
</dbReference>
<feature type="domain" description="CUB" evidence="8">
    <location>
        <begin position="365"/>
        <end position="501"/>
    </location>
</feature>
<comment type="caution">
    <text evidence="6">Lacks conserved residue(s) required for the propagation of feature annotation.</text>
</comment>
<comment type="caution">
    <text evidence="10">The sequence shown here is derived from an EMBL/GenBank/DDBJ whole genome shotgun (WGS) entry which is preliminary data.</text>
</comment>
<evidence type="ECO:0000256" key="4">
    <source>
        <dbReference type="ARBA" id="ARBA00023157"/>
    </source>
</evidence>
<keyword evidence="11" id="KW-1185">Reference proteome</keyword>
<gene>
    <name evidence="10" type="primary">RvY_19038</name>
    <name evidence="10" type="synonym">RvY_19038.2</name>
    <name evidence="10" type="ORF">RvY_19038-2</name>
</gene>
<evidence type="ECO:0000259" key="9">
    <source>
        <dbReference type="PROSITE" id="PS50240"/>
    </source>
</evidence>
<keyword evidence="2" id="KW-0964">Secreted</keyword>
<comment type="subcellular location">
    <subcellularLocation>
        <location evidence="1">Secreted</location>
    </subcellularLocation>
</comment>
<evidence type="ECO:0008006" key="12">
    <source>
        <dbReference type="Google" id="ProtNLM"/>
    </source>
</evidence>
<keyword evidence="3" id="KW-0732">Signal</keyword>
<evidence type="ECO:0000256" key="7">
    <source>
        <dbReference type="RuleBase" id="RU363034"/>
    </source>
</evidence>
<dbReference type="CDD" id="cd00041">
    <property type="entry name" value="CUB"/>
    <property type="match status" value="1"/>
</dbReference>
<name>A0A1D1W7Y9_RAMVA</name>
<dbReference type="GO" id="GO:0004252">
    <property type="term" value="F:serine-type endopeptidase activity"/>
    <property type="evidence" value="ECO:0007669"/>
    <property type="project" value="InterPro"/>
</dbReference>
<evidence type="ECO:0000313" key="10">
    <source>
        <dbReference type="EMBL" id="GAV09507.1"/>
    </source>
</evidence>
<evidence type="ECO:0000256" key="2">
    <source>
        <dbReference type="ARBA" id="ARBA00022525"/>
    </source>
</evidence>
<dbReference type="InterPro" id="IPR035914">
    <property type="entry name" value="Sperma_CUB_dom_sf"/>
</dbReference>
<accession>A0A1D1W7Y9</accession>
<keyword evidence="7" id="KW-0378">Hydrolase</keyword>
<proteinExistence type="predicted"/>
<feature type="domain" description="CUB" evidence="8">
    <location>
        <begin position="538"/>
        <end position="624"/>
    </location>
</feature>
<dbReference type="SMART" id="SM00020">
    <property type="entry name" value="Tryp_SPc"/>
    <property type="match status" value="1"/>
</dbReference>
<dbReference type="PROSITE" id="PS50240">
    <property type="entry name" value="TRYPSIN_DOM"/>
    <property type="match status" value="1"/>
</dbReference>
<dbReference type="Pfam" id="PF00431">
    <property type="entry name" value="CUB"/>
    <property type="match status" value="1"/>
</dbReference>
<dbReference type="InterPro" id="IPR000859">
    <property type="entry name" value="CUB_dom"/>
</dbReference>
<dbReference type="PROSITE" id="PS00134">
    <property type="entry name" value="TRYPSIN_HIS"/>
    <property type="match status" value="1"/>
</dbReference>
<keyword evidence="7" id="KW-0720">Serine protease</keyword>
<dbReference type="PANTHER" id="PTHR24252:SF7">
    <property type="entry name" value="HYALIN"/>
    <property type="match status" value="1"/>
</dbReference>
<keyword evidence="4" id="KW-1015">Disulfide bond</keyword>
<dbReference type="GO" id="GO:0005576">
    <property type="term" value="C:extracellular region"/>
    <property type="evidence" value="ECO:0007669"/>
    <property type="project" value="UniProtKB-SubCell"/>
</dbReference>
<dbReference type="InterPro" id="IPR043504">
    <property type="entry name" value="Peptidase_S1_PA_chymotrypsin"/>
</dbReference>
<dbReference type="InterPro" id="IPR009003">
    <property type="entry name" value="Peptidase_S1_PA"/>
</dbReference>
<dbReference type="SUPFAM" id="SSF50494">
    <property type="entry name" value="Trypsin-like serine proteases"/>
    <property type="match status" value="1"/>
</dbReference>
<evidence type="ECO:0000256" key="5">
    <source>
        <dbReference type="ARBA" id="ARBA00023180"/>
    </source>
</evidence>
<dbReference type="STRING" id="947166.A0A1D1W7Y9"/>
<dbReference type="OrthoDB" id="5912168at2759"/>
<dbReference type="InterPro" id="IPR001254">
    <property type="entry name" value="Trypsin_dom"/>
</dbReference>
<keyword evidence="7" id="KW-0645">Protease</keyword>
<evidence type="ECO:0000259" key="8">
    <source>
        <dbReference type="PROSITE" id="PS01180"/>
    </source>
</evidence>
<dbReference type="CDD" id="cd00190">
    <property type="entry name" value="Tryp_SPc"/>
    <property type="match status" value="1"/>
</dbReference>
<dbReference type="InterPro" id="IPR033116">
    <property type="entry name" value="TRYPSIN_SER"/>
</dbReference>
<dbReference type="SMART" id="SM00042">
    <property type="entry name" value="CUB"/>
    <property type="match status" value="1"/>
</dbReference>
<dbReference type="Gene3D" id="2.40.10.10">
    <property type="entry name" value="Trypsin-like serine proteases"/>
    <property type="match status" value="1"/>
</dbReference>
<protein>
    <recommendedName>
        <fullName evidence="12">CUB domain-containing protein</fullName>
    </recommendedName>
</protein>
<dbReference type="PANTHER" id="PTHR24252">
    <property type="entry name" value="ACROSIN-RELATED"/>
    <property type="match status" value="1"/>
</dbReference>
<dbReference type="GO" id="GO:0006508">
    <property type="term" value="P:proteolysis"/>
    <property type="evidence" value="ECO:0007669"/>
    <property type="project" value="UniProtKB-KW"/>
</dbReference>
<keyword evidence="5" id="KW-0325">Glycoprotein</keyword>
<dbReference type="FunFam" id="2.40.10.10:FF:000054">
    <property type="entry name" value="Complement C1r subcomponent"/>
    <property type="match status" value="1"/>
</dbReference>
<evidence type="ECO:0000313" key="11">
    <source>
        <dbReference type="Proteomes" id="UP000186922"/>
    </source>
</evidence>
<dbReference type="Pfam" id="PF00089">
    <property type="entry name" value="Trypsin"/>
    <property type="match status" value="1"/>
</dbReference>
<dbReference type="InterPro" id="IPR018114">
    <property type="entry name" value="TRYPSIN_HIS"/>
</dbReference>
<dbReference type="InterPro" id="IPR001314">
    <property type="entry name" value="Peptidase_S1A"/>
</dbReference>
<dbReference type="PROSITE" id="PS01180">
    <property type="entry name" value="CUB"/>
    <property type="match status" value="2"/>
</dbReference>
<organism evidence="10 11">
    <name type="scientific">Ramazzottius varieornatus</name>
    <name type="common">Water bear</name>
    <name type="synonym">Tardigrade</name>
    <dbReference type="NCBI Taxonomy" id="947166"/>
    <lineage>
        <taxon>Eukaryota</taxon>
        <taxon>Metazoa</taxon>
        <taxon>Ecdysozoa</taxon>
        <taxon>Tardigrada</taxon>
        <taxon>Eutardigrada</taxon>
        <taxon>Parachela</taxon>
        <taxon>Hypsibioidea</taxon>
        <taxon>Ramazzottiidae</taxon>
        <taxon>Ramazzottius</taxon>
    </lineage>
</organism>
<reference evidence="10 11" key="1">
    <citation type="journal article" date="2016" name="Nat. Commun.">
        <title>Extremotolerant tardigrade genome and improved radiotolerance of human cultured cells by tardigrade-unique protein.</title>
        <authorList>
            <person name="Hashimoto T."/>
            <person name="Horikawa D.D."/>
            <person name="Saito Y."/>
            <person name="Kuwahara H."/>
            <person name="Kozuka-Hata H."/>
            <person name="Shin-I T."/>
            <person name="Minakuchi Y."/>
            <person name="Ohishi K."/>
            <person name="Motoyama A."/>
            <person name="Aizu T."/>
            <person name="Enomoto A."/>
            <person name="Kondo K."/>
            <person name="Tanaka S."/>
            <person name="Hara Y."/>
            <person name="Koshikawa S."/>
            <person name="Sagara H."/>
            <person name="Miura T."/>
            <person name="Yokobori S."/>
            <person name="Miyagawa K."/>
            <person name="Suzuki Y."/>
            <person name="Kubo T."/>
            <person name="Oyama M."/>
            <person name="Kohara Y."/>
            <person name="Fujiyama A."/>
            <person name="Arakawa K."/>
            <person name="Katayama T."/>
            <person name="Toyoda A."/>
            <person name="Kunieda T."/>
        </authorList>
    </citation>
    <scope>NUCLEOTIDE SEQUENCE [LARGE SCALE GENOMIC DNA]</scope>
    <source>
        <strain evidence="10 11">YOKOZUNA-1</strain>
    </source>
</reference>
<dbReference type="AlphaFoldDB" id="A0A1D1W7Y9"/>
<evidence type="ECO:0000256" key="6">
    <source>
        <dbReference type="PROSITE-ProRule" id="PRU00059"/>
    </source>
</evidence>
<dbReference type="SUPFAM" id="SSF49854">
    <property type="entry name" value="Spermadhesin, CUB domain"/>
    <property type="match status" value="1"/>
</dbReference>
<evidence type="ECO:0000256" key="1">
    <source>
        <dbReference type="ARBA" id="ARBA00004613"/>
    </source>
</evidence>
<dbReference type="PRINTS" id="PR00722">
    <property type="entry name" value="CHYMOTRYPSIN"/>
</dbReference>
<dbReference type="Proteomes" id="UP000186922">
    <property type="component" value="Unassembled WGS sequence"/>
</dbReference>
<dbReference type="PROSITE" id="PS00135">
    <property type="entry name" value="TRYPSIN_SER"/>
    <property type="match status" value="1"/>
</dbReference>
<feature type="domain" description="Peptidase S1" evidence="9">
    <location>
        <begin position="683"/>
        <end position="941"/>
    </location>
</feature>
<evidence type="ECO:0000256" key="3">
    <source>
        <dbReference type="ARBA" id="ARBA00022729"/>
    </source>
</evidence>
<dbReference type="EMBL" id="BDGG01000023">
    <property type="protein sequence ID" value="GAV09507.1"/>
    <property type="molecule type" value="Genomic_DNA"/>
</dbReference>